<protein>
    <recommendedName>
        <fullName evidence="3">Helix-turn-helix domain-containing protein</fullName>
    </recommendedName>
</protein>
<keyword evidence="2" id="KW-1185">Reference proteome</keyword>
<organism evidence="1 2">
    <name type="scientific">Anatilimnocola aggregata</name>
    <dbReference type="NCBI Taxonomy" id="2528021"/>
    <lineage>
        <taxon>Bacteria</taxon>
        <taxon>Pseudomonadati</taxon>
        <taxon>Planctomycetota</taxon>
        <taxon>Planctomycetia</taxon>
        <taxon>Pirellulales</taxon>
        <taxon>Pirellulaceae</taxon>
        <taxon>Anatilimnocola</taxon>
    </lineage>
</organism>
<dbReference type="NCBIfam" id="TIGR01764">
    <property type="entry name" value="excise"/>
    <property type="match status" value="1"/>
</dbReference>
<proteinExistence type="predicted"/>
<dbReference type="InterPro" id="IPR010093">
    <property type="entry name" value="SinI_DNA-bd"/>
</dbReference>
<name>A0A517YH64_9BACT</name>
<evidence type="ECO:0008006" key="3">
    <source>
        <dbReference type="Google" id="ProtNLM"/>
    </source>
</evidence>
<reference evidence="1 2" key="1">
    <citation type="submission" date="2019-02" db="EMBL/GenBank/DDBJ databases">
        <title>Deep-cultivation of Planctomycetes and their phenomic and genomic characterization uncovers novel biology.</title>
        <authorList>
            <person name="Wiegand S."/>
            <person name="Jogler M."/>
            <person name="Boedeker C."/>
            <person name="Pinto D."/>
            <person name="Vollmers J."/>
            <person name="Rivas-Marin E."/>
            <person name="Kohn T."/>
            <person name="Peeters S.H."/>
            <person name="Heuer A."/>
            <person name="Rast P."/>
            <person name="Oberbeckmann S."/>
            <person name="Bunk B."/>
            <person name="Jeske O."/>
            <person name="Meyerdierks A."/>
            <person name="Storesund J.E."/>
            <person name="Kallscheuer N."/>
            <person name="Luecker S."/>
            <person name="Lage O.M."/>
            <person name="Pohl T."/>
            <person name="Merkel B.J."/>
            <person name="Hornburger P."/>
            <person name="Mueller R.-W."/>
            <person name="Bruemmer F."/>
            <person name="Labrenz M."/>
            <person name="Spormann A.M."/>
            <person name="Op den Camp H."/>
            <person name="Overmann J."/>
            <person name="Amann R."/>
            <person name="Jetten M.S.M."/>
            <person name="Mascher T."/>
            <person name="Medema M.H."/>
            <person name="Devos D.P."/>
            <person name="Kaster A.-K."/>
            <person name="Ovreas L."/>
            <person name="Rohde M."/>
            <person name="Galperin M.Y."/>
            <person name="Jogler C."/>
        </authorList>
    </citation>
    <scope>NUCLEOTIDE SEQUENCE [LARGE SCALE GENOMIC DNA]</scope>
    <source>
        <strain evidence="1 2">ETA_A8</strain>
    </source>
</reference>
<dbReference type="AlphaFoldDB" id="A0A517YH64"/>
<gene>
    <name evidence="1" type="ORF">ETAA8_46910</name>
</gene>
<accession>A0A517YH64</accession>
<dbReference type="Proteomes" id="UP000315017">
    <property type="component" value="Chromosome"/>
</dbReference>
<dbReference type="EMBL" id="CP036274">
    <property type="protein sequence ID" value="QDU29577.1"/>
    <property type="molecule type" value="Genomic_DNA"/>
</dbReference>
<evidence type="ECO:0000313" key="1">
    <source>
        <dbReference type="EMBL" id="QDU29577.1"/>
    </source>
</evidence>
<evidence type="ECO:0000313" key="2">
    <source>
        <dbReference type="Proteomes" id="UP000315017"/>
    </source>
</evidence>
<dbReference type="GO" id="GO:0003677">
    <property type="term" value="F:DNA binding"/>
    <property type="evidence" value="ECO:0007669"/>
    <property type="project" value="InterPro"/>
</dbReference>
<dbReference type="RefSeq" id="WP_202921197.1">
    <property type="nucleotide sequence ID" value="NZ_CP036274.1"/>
</dbReference>
<sequence>MTIIGEQVKVLQLDQDKAVDETVRRAAILLEDLLEVDPQAEMLTIRQASELMGCSYGEARKRMQEGRVKAIKDGRWYRTRREWVEQYLADRLVQKPDLQPAEIKQKRSKNKQVGNFKKGGLAYEFLRSRPD</sequence>
<dbReference type="KEGG" id="aagg:ETAA8_46910"/>